<dbReference type="SUPFAM" id="SSF52540">
    <property type="entry name" value="P-loop containing nucleoside triphosphate hydrolases"/>
    <property type="match status" value="1"/>
</dbReference>
<dbReference type="EMBL" id="AZYO01000093">
    <property type="protein sequence ID" value="KOS53776.1"/>
    <property type="molecule type" value="Genomic_DNA"/>
</dbReference>
<dbReference type="Proteomes" id="UP000037712">
    <property type="component" value="Unassembled WGS sequence"/>
</dbReference>
<dbReference type="InterPro" id="IPR008995">
    <property type="entry name" value="Mo/tungstate-bd_C_term_dom"/>
</dbReference>
<proteinExistence type="predicted"/>
<dbReference type="AlphaFoldDB" id="A0A0M8PCT2"/>
<evidence type="ECO:0000259" key="6">
    <source>
        <dbReference type="PROSITE" id="PS50893"/>
    </source>
</evidence>
<keyword evidence="3 7" id="KW-0067">ATP-binding</keyword>
<feature type="domain" description="ABC transporter" evidence="6">
    <location>
        <begin position="4"/>
        <end position="240"/>
    </location>
</feature>
<dbReference type="PANTHER" id="PTHR42781">
    <property type="entry name" value="SPERMIDINE/PUTRESCINE IMPORT ATP-BINDING PROTEIN POTA"/>
    <property type="match status" value="1"/>
</dbReference>
<dbReference type="GO" id="GO:0005524">
    <property type="term" value="F:ATP binding"/>
    <property type="evidence" value="ECO:0007669"/>
    <property type="project" value="UniProtKB-KW"/>
</dbReference>
<feature type="region of interest" description="Disordered" evidence="5">
    <location>
        <begin position="357"/>
        <end position="377"/>
    </location>
</feature>
<dbReference type="PATRIC" id="fig|1441923.3.peg.5142"/>
<evidence type="ECO:0000313" key="7">
    <source>
        <dbReference type="EMBL" id="KOS53776.1"/>
    </source>
</evidence>
<name>A0A0M8PCT2_RHORH</name>
<dbReference type="FunFam" id="3.40.50.300:FF:000425">
    <property type="entry name" value="Probable ABC transporter, ATP-binding subunit"/>
    <property type="match status" value="1"/>
</dbReference>
<feature type="compositionally biased region" description="Basic and acidic residues" evidence="5">
    <location>
        <begin position="366"/>
        <end position="377"/>
    </location>
</feature>
<sequence length="377" mass="40859">MPDITVSALGLDYSGKKALDNVGFTARDGEFLTLLGPSGCGKTTTLMSIAGLARPTRGIITCGDDVLFDSTRSIDRPPERRNCGVVFQSYAIWPHKSVAENVAYPLQLRKVPKGEVRSRVHEALSMVGLEGLADRYPYQLSGGQQQRVALARAVTYSPGVLLLDEPLSNLDAKLREQARNWLKEFQSAVGLTTIFVTHDQDEALALSDRIIVMNDGRIEQAGAPEEIYHKPATPFVASFLGSANLLPGTVCGKSGGLTQVRLSGNGAALSVQDSGQHGAVTVMARPEDIEIGTENQDAARFPVQGRVTSRMFVGAAFRYVVQCGEHEIAVTARERWEIGPVRLRFHPELCRLFPAGETDSAANTSEHPDHVREATHA</sequence>
<organism evidence="7 8">
    <name type="scientific">Rhodococcus rhodochrous KG-21</name>
    <dbReference type="NCBI Taxonomy" id="1441923"/>
    <lineage>
        <taxon>Bacteria</taxon>
        <taxon>Bacillati</taxon>
        <taxon>Actinomycetota</taxon>
        <taxon>Actinomycetes</taxon>
        <taxon>Mycobacteriales</taxon>
        <taxon>Nocardiaceae</taxon>
        <taxon>Rhodococcus</taxon>
    </lineage>
</organism>
<dbReference type="SUPFAM" id="SSF50331">
    <property type="entry name" value="MOP-like"/>
    <property type="match status" value="1"/>
</dbReference>
<dbReference type="Pfam" id="PF08402">
    <property type="entry name" value="TOBE_2"/>
    <property type="match status" value="1"/>
</dbReference>
<protein>
    <recommendedName>
        <fullName evidence="4">ABC-type quaternary amine transporter</fullName>
        <ecNumber evidence="4">7.6.2.9</ecNumber>
    </recommendedName>
</protein>
<dbReference type="PANTHER" id="PTHR42781:SF4">
    <property type="entry name" value="SPERMIDINE_PUTRESCINE IMPORT ATP-BINDING PROTEIN POTA"/>
    <property type="match status" value="1"/>
</dbReference>
<evidence type="ECO:0000256" key="1">
    <source>
        <dbReference type="ARBA" id="ARBA00022448"/>
    </source>
</evidence>
<dbReference type="Pfam" id="PF00005">
    <property type="entry name" value="ABC_tran"/>
    <property type="match status" value="1"/>
</dbReference>
<dbReference type="GO" id="GO:0015418">
    <property type="term" value="F:ABC-type quaternary ammonium compound transporting activity"/>
    <property type="evidence" value="ECO:0007669"/>
    <property type="project" value="UniProtKB-EC"/>
</dbReference>
<comment type="caution">
    <text evidence="7">The sequence shown here is derived from an EMBL/GenBank/DDBJ whole genome shotgun (WGS) entry which is preliminary data.</text>
</comment>
<dbReference type="Gene3D" id="3.40.50.300">
    <property type="entry name" value="P-loop containing nucleotide triphosphate hydrolases"/>
    <property type="match status" value="1"/>
</dbReference>
<evidence type="ECO:0000256" key="5">
    <source>
        <dbReference type="SAM" id="MobiDB-lite"/>
    </source>
</evidence>
<keyword evidence="1" id="KW-0813">Transport</keyword>
<evidence type="ECO:0000256" key="3">
    <source>
        <dbReference type="ARBA" id="ARBA00022840"/>
    </source>
</evidence>
<dbReference type="Gene3D" id="2.40.50.100">
    <property type="match status" value="1"/>
</dbReference>
<dbReference type="EC" id="7.6.2.9" evidence="4"/>
<dbReference type="InterPro" id="IPR003439">
    <property type="entry name" value="ABC_transporter-like_ATP-bd"/>
</dbReference>
<accession>A0A0M8PCT2</accession>
<dbReference type="InterPro" id="IPR003593">
    <property type="entry name" value="AAA+_ATPase"/>
</dbReference>
<dbReference type="GO" id="GO:0043190">
    <property type="term" value="C:ATP-binding cassette (ABC) transporter complex"/>
    <property type="evidence" value="ECO:0007669"/>
    <property type="project" value="InterPro"/>
</dbReference>
<evidence type="ECO:0000313" key="8">
    <source>
        <dbReference type="Proteomes" id="UP000037712"/>
    </source>
</evidence>
<dbReference type="PROSITE" id="PS00211">
    <property type="entry name" value="ABC_TRANSPORTER_1"/>
    <property type="match status" value="1"/>
</dbReference>
<dbReference type="GO" id="GO:0016887">
    <property type="term" value="F:ATP hydrolysis activity"/>
    <property type="evidence" value="ECO:0007669"/>
    <property type="project" value="InterPro"/>
</dbReference>
<keyword evidence="2" id="KW-0547">Nucleotide-binding</keyword>
<evidence type="ECO:0000256" key="2">
    <source>
        <dbReference type="ARBA" id="ARBA00022741"/>
    </source>
</evidence>
<evidence type="ECO:0000256" key="4">
    <source>
        <dbReference type="ARBA" id="ARBA00066388"/>
    </source>
</evidence>
<dbReference type="InterPro" id="IPR013611">
    <property type="entry name" value="Transp-assoc_OB_typ2"/>
</dbReference>
<dbReference type="InterPro" id="IPR017871">
    <property type="entry name" value="ABC_transporter-like_CS"/>
</dbReference>
<gene>
    <name evidence="7" type="ORF">Z051_23650</name>
</gene>
<reference evidence="8" key="2">
    <citation type="submission" date="2015-01" db="EMBL/GenBank/DDBJ databases">
        <title>Draft genome sequence of potential hydrocarbon metabolising strain of Rhodococcus rhodochrous.</title>
        <authorList>
            <person name="Aggarwal R.K."/>
            <person name="Dawar C."/>
        </authorList>
    </citation>
    <scope>NUCLEOTIDE SEQUENCE [LARGE SCALE GENOMIC DNA]</scope>
    <source>
        <strain evidence="8">KG-21</strain>
    </source>
</reference>
<dbReference type="SMART" id="SM00382">
    <property type="entry name" value="AAA"/>
    <property type="match status" value="1"/>
</dbReference>
<dbReference type="InterPro" id="IPR050093">
    <property type="entry name" value="ABC_SmlMolc_Importer"/>
</dbReference>
<dbReference type="PROSITE" id="PS50893">
    <property type="entry name" value="ABC_TRANSPORTER_2"/>
    <property type="match status" value="1"/>
</dbReference>
<reference evidence="7 8" key="1">
    <citation type="journal article" date="2015" name="Genome Announc.">
        <title>Draft Genome Sequence of Rhodococcus rhodochrous Strain KG-21, a Soil Isolate from Oil Fields of Krishna-Godavari Basin, India.</title>
        <authorList>
            <person name="Dawar C."/>
            <person name="Aggarwal R.K."/>
        </authorList>
    </citation>
    <scope>NUCLEOTIDE SEQUENCE [LARGE SCALE GENOMIC DNA]</scope>
    <source>
        <strain evidence="7 8">KG-21</strain>
    </source>
</reference>
<dbReference type="InterPro" id="IPR027417">
    <property type="entry name" value="P-loop_NTPase"/>
</dbReference>
<dbReference type="RefSeq" id="WP_054374805.1">
    <property type="nucleotide sequence ID" value="NZ_AZYO01000093.1"/>
</dbReference>